<dbReference type="Gene3D" id="3.40.47.10">
    <property type="match status" value="1"/>
</dbReference>
<gene>
    <name evidence="2" type="ORF">N4264_03335</name>
</gene>
<name>A0ABY6BFP9_9GAMM</name>
<sequence length="267" mass="27579">MSLACHLRVSGVGLCGPGLPGWPASIDALRGAAEPDERILQRPAPPLLPAAERRRAPDSVLYAAQAASEACAMAGADPALLPCIFGSSQGDIAITDYMCATLASAPLELSPTKFHNSVHNAAVGYWSIATGCRAPSTALSAWSDTFGAALLEAACQAVDNEDAVLLAVYDTPSAGPMKPVIPYDIGFAMALVLTPDRPGADGTRLVLERCQDEAHATVPATDWARRYQQRSGAAASLPFLEALAGHANRRVVVGAGPGLSLAVEVSP</sequence>
<organism evidence="2 3">
    <name type="scientific">Tahibacter amnicola</name>
    <dbReference type="NCBI Taxonomy" id="2976241"/>
    <lineage>
        <taxon>Bacteria</taxon>
        <taxon>Pseudomonadati</taxon>
        <taxon>Pseudomonadota</taxon>
        <taxon>Gammaproteobacteria</taxon>
        <taxon>Lysobacterales</taxon>
        <taxon>Rhodanobacteraceae</taxon>
        <taxon>Tahibacter</taxon>
    </lineage>
</organism>
<dbReference type="EMBL" id="CP104694">
    <property type="protein sequence ID" value="UXI68699.1"/>
    <property type="molecule type" value="Genomic_DNA"/>
</dbReference>
<keyword evidence="3" id="KW-1185">Reference proteome</keyword>
<dbReference type="Pfam" id="PF13723">
    <property type="entry name" value="Ketoacyl-synt_2"/>
    <property type="match status" value="1"/>
</dbReference>
<dbReference type="InterPro" id="IPR016039">
    <property type="entry name" value="Thiolase-like"/>
</dbReference>
<evidence type="ECO:0000259" key="1">
    <source>
        <dbReference type="Pfam" id="PF13723"/>
    </source>
</evidence>
<evidence type="ECO:0000313" key="3">
    <source>
        <dbReference type="Proteomes" id="UP001064632"/>
    </source>
</evidence>
<dbReference type="InterPro" id="IPR014030">
    <property type="entry name" value="Ketoacyl_synth_N"/>
</dbReference>
<dbReference type="Proteomes" id="UP001064632">
    <property type="component" value="Chromosome"/>
</dbReference>
<dbReference type="SUPFAM" id="SSF53901">
    <property type="entry name" value="Thiolase-like"/>
    <property type="match status" value="1"/>
</dbReference>
<accession>A0ABY6BFP9</accession>
<proteinExistence type="predicted"/>
<evidence type="ECO:0000313" key="2">
    <source>
        <dbReference type="EMBL" id="UXI68699.1"/>
    </source>
</evidence>
<reference evidence="2" key="1">
    <citation type="submission" date="2022-09" db="EMBL/GenBank/DDBJ databases">
        <title>Tahibacter sp. nov., isolated from a fresh water.</title>
        <authorList>
            <person name="Baek J.H."/>
            <person name="Lee J.K."/>
            <person name="Kim J.M."/>
            <person name="Jeon C.O."/>
        </authorList>
    </citation>
    <scope>NUCLEOTIDE SEQUENCE</scope>
    <source>
        <strain evidence="2">W38</strain>
    </source>
</reference>
<dbReference type="RefSeq" id="WP_261695658.1">
    <property type="nucleotide sequence ID" value="NZ_CP104694.1"/>
</dbReference>
<protein>
    <submittedName>
        <fullName evidence="2">Beta-ketoacyl synthase chain length factor</fullName>
    </submittedName>
</protein>
<feature type="domain" description="Beta-ketoacyl synthase-like N-terminal" evidence="1">
    <location>
        <begin position="41"/>
        <end position="214"/>
    </location>
</feature>